<dbReference type="GO" id="GO:0016740">
    <property type="term" value="F:transferase activity"/>
    <property type="evidence" value="ECO:0007669"/>
    <property type="project" value="UniProtKB-KW"/>
</dbReference>
<gene>
    <name evidence="1" type="ORF">JMN32_21070</name>
</gene>
<protein>
    <submittedName>
        <fullName evidence="1">Nucleotidyl transferase AbiEii/AbiGii toxin family protein</fullName>
    </submittedName>
</protein>
<organism evidence="1 2">
    <name type="scientific">Fulvivirga marina</name>
    <dbReference type="NCBI Taxonomy" id="2494733"/>
    <lineage>
        <taxon>Bacteria</taxon>
        <taxon>Pseudomonadati</taxon>
        <taxon>Bacteroidota</taxon>
        <taxon>Cytophagia</taxon>
        <taxon>Cytophagales</taxon>
        <taxon>Fulvivirgaceae</taxon>
        <taxon>Fulvivirga</taxon>
    </lineage>
</organism>
<comment type="caution">
    <text evidence="1">The sequence shown here is derived from an EMBL/GenBank/DDBJ whole genome shotgun (WGS) entry which is preliminary data.</text>
</comment>
<evidence type="ECO:0000313" key="2">
    <source>
        <dbReference type="Proteomes" id="UP000614216"/>
    </source>
</evidence>
<dbReference type="InterPro" id="IPR014942">
    <property type="entry name" value="AbiEii"/>
</dbReference>
<dbReference type="EMBL" id="JAEUGD010000066">
    <property type="protein sequence ID" value="MBL6448817.1"/>
    <property type="molecule type" value="Genomic_DNA"/>
</dbReference>
<sequence>MQGLAANTKKVLEIVKEYKLLSDYYLVGGTGISIQLGHRLSEDLDLFYYNKNAGGKSFEPPYRKEILKQFKKDFQIEFLNETKNMSRFTADSVKIDLYAEHQFHAPKNFNQIGNIKLPSLIELAGMKMINLFFRQVYRDLYDLTALAQKLTNDDFYLGYTAVMSKFYLGANKKNKNVKRNSYNNLVIKFLQNKEYVEEMVKDFDLEELEPKMNLTEDLILETFAGFGNITN</sequence>
<keyword evidence="2" id="KW-1185">Reference proteome</keyword>
<dbReference type="Proteomes" id="UP000614216">
    <property type="component" value="Unassembled WGS sequence"/>
</dbReference>
<evidence type="ECO:0000313" key="1">
    <source>
        <dbReference type="EMBL" id="MBL6448817.1"/>
    </source>
</evidence>
<accession>A0A937KDN5</accession>
<dbReference type="Gene3D" id="3.10.450.620">
    <property type="entry name" value="JHP933, nucleotidyltransferase-like core domain"/>
    <property type="match status" value="1"/>
</dbReference>
<proteinExistence type="predicted"/>
<dbReference type="Pfam" id="PF08843">
    <property type="entry name" value="AbiEii"/>
    <property type="match status" value="1"/>
</dbReference>
<reference evidence="1" key="1">
    <citation type="submission" date="2021-01" db="EMBL/GenBank/DDBJ databases">
        <title>Fulvivirga kasyanovii gen. nov., sp nov., a novel member of the phylum Bacteroidetes isolated from seawater in a mussel farm.</title>
        <authorList>
            <person name="Zhao L.-H."/>
            <person name="Wang Z.-J."/>
        </authorList>
    </citation>
    <scope>NUCLEOTIDE SEQUENCE</scope>
    <source>
        <strain evidence="1">29W222</strain>
    </source>
</reference>
<dbReference type="AlphaFoldDB" id="A0A937KDN5"/>
<keyword evidence="1" id="KW-0808">Transferase</keyword>
<dbReference type="RefSeq" id="WP_202858358.1">
    <property type="nucleotide sequence ID" value="NZ_JAEUGD010000066.1"/>
</dbReference>
<name>A0A937KDN5_9BACT</name>